<feature type="transmembrane region" description="Helical" evidence="2">
    <location>
        <begin position="21"/>
        <end position="41"/>
    </location>
</feature>
<name>A0ABT3WNE2_9PROT</name>
<dbReference type="NCBIfam" id="TIGR04430">
    <property type="entry name" value="OM_asym_MlaD"/>
    <property type="match status" value="1"/>
</dbReference>
<keyword evidence="5" id="KW-1185">Reference proteome</keyword>
<evidence type="ECO:0000256" key="1">
    <source>
        <dbReference type="SAM" id="MobiDB-lite"/>
    </source>
</evidence>
<dbReference type="InterPro" id="IPR052336">
    <property type="entry name" value="MlaD_Phospholipid_Transporter"/>
</dbReference>
<dbReference type="InterPro" id="IPR003399">
    <property type="entry name" value="Mce/MlaD"/>
</dbReference>
<dbReference type="Pfam" id="PF02470">
    <property type="entry name" value="MlaD"/>
    <property type="match status" value="1"/>
</dbReference>
<accession>A0ABT3WNE2</accession>
<keyword evidence="2" id="KW-0472">Membrane</keyword>
<dbReference type="PANTHER" id="PTHR33371:SF4">
    <property type="entry name" value="INTERMEMBRANE PHOSPHOLIPID TRANSPORT SYSTEM BINDING PROTEIN MLAD"/>
    <property type="match status" value="1"/>
</dbReference>
<evidence type="ECO:0000256" key="2">
    <source>
        <dbReference type="SAM" id="Phobius"/>
    </source>
</evidence>
<reference evidence="4" key="1">
    <citation type="submission" date="2022-07" db="EMBL/GenBank/DDBJ databases">
        <title>Bombella genomes.</title>
        <authorList>
            <person name="Harer L."/>
            <person name="Styblova S."/>
            <person name="Ehrmann M."/>
        </authorList>
    </citation>
    <scope>NUCLEOTIDE SEQUENCE</scope>
    <source>
        <strain evidence="4">TMW 2.2543</strain>
    </source>
</reference>
<proteinExistence type="predicted"/>
<keyword evidence="2" id="KW-0812">Transmembrane</keyword>
<gene>
    <name evidence="4" type="primary">mlaD</name>
    <name evidence="4" type="ORF">NQF86_06480</name>
</gene>
<feature type="domain" description="Mce/MlaD" evidence="3">
    <location>
        <begin position="48"/>
        <end position="126"/>
    </location>
</feature>
<dbReference type="InterPro" id="IPR030970">
    <property type="entry name" value="ABC_MlaD"/>
</dbReference>
<evidence type="ECO:0000259" key="3">
    <source>
        <dbReference type="Pfam" id="PF02470"/>
    </source>
</evidence>
<evidence type="ECO:0000313" key="5">
    <source>
        <dbReference type="Proteomes" id="UP001165576"/>
    </source>
</evidence>
<feature type="region of interest" description="Disordered" evidence="1">
    <location>
        <begin position="167"/>
        <end position="221"/>
    </location>
</feature>
<organism evidence="4 5">
    <name type="scientific">Bombella pluederhausensis</name>
    <dbReference type="NCBI Taxonomy" id="2967336"/>
    <lineage>
        <taxon>Bacteria</taxon>
        <taxon>Pseudomonadati</taxon>
        <taxon>Pseudomonadota</taxon>
        <taxon>Alphaproteobacteria</taxon>
        <taxon>Acetobacterales</taxon>
        <taxon>Acetobacteraceae</taxon>
        <taxon>Bombella</taxon>
    </lineage>
</organism>
<comment type="caution">
    <text evidence="4">The sequence shown here is derived from an EMBL/GenBank/DDBJ whole genome shotgun (WGS) entry which is preliminary data.</text>
</comment>
<dbReference type="PANTHER" id="PTHR33371">
    <property type="entry name" value="INTERMEMBRANE PHOSPHOLIPID TRANSPORT SYSTEM BINDING PROTEIN MLAD-RELATED"/>
    <property type="match status" value="1"/>
</dbReference>
<dbReference type="EMBL" id="JANIDY010000003">
    <property type="protein sequence ID" value="MCX5618311.1"/>
    <property type="molecule type" value="Genomic_DNA"/>
</dbReference>
<keyword evidence="2" id="KW-1133">Transmembrane helix</keyword>
<sequence length="221" mass="22323">MALGNAGDIAAKRAGRDRLELLVGLVTAIVLAVLIVMALVGRQHPQDRGYPLHASFGHIDGLNVGSDVRLAGVTVGHVRSMQVDPHNFQANIVFSVAPEIQLPVDSGAVITSDSLLGGKYVALTPGGDTAMLKPDGTIGETQGAISLEQLLSKFIFSVTDSLQKKAAPAPEATPAAPAPASTSEVPSAPASVAEPAPSSSVPSDGSSTAPEAPQGEGQAAP</sequence>
<dbReference type="Proteomes" id="UP001165576">
    <property type="component" value="Unassembled WGS sequence"/>
</dbReference>
<protein>
    <submittedName>
        <fullName evidence="4">Outer membrane lipid asymmetry maintenance protein MlaD</fullName>
    </submittedName>
</protein>
<evidence type="ECO:0000313" key="4">
    <source>
        <dbReference type="EMBL" id="MCX5618311.1"/>
    </source>
</evidence>
<feature type="compositionally biased region" description="Low complexity" evidence="1">
    <location>
        <begin position="167"/>
        <end position="210"/>
    </location>
</feature>